<reference evidence="3 4" key="1">
    <citation type="submission" date="2020-03" db="EMBL/GenBank/DDBJ databases">
        <title>Genomic Encyclopedia of Type Strains, Phase IV (KMG-IV): sequencing the most valuable type-strain genomes for metagenomic binning, comparative biology and taxonomic classification.</title>
        <authorList>
            <person name="Goeker M."/>
        </authorList>
    </citation>
    <scope>NUCLEOTIDE SEQUENCE [LARGE SCALE GENOMIC DNA]</scope>
    <source>
        <strain evidence="3 4">DSM 105096</strain>
    </source>
</reference>
<gene>
    <name evidence="3" type="ORF">GGR27_001157</name>
</gene>
<organism evidence="3 4">
    <name type="scientific">Neolewinella antarctica</name>
    <dbReference type="NCBI Taxonomy" id="442734"/>
    <lineage>
        <taxon>Bacteria</taxon>
        <taxon>Pseudomonadati</taxon>
        <taxon>Bacteroidota</taxon>
        <taxon>Saprospiria</taxon>
        <taxon>Saprospirales</taxon>
        <taxon>Lewinellaceae</taxon>
        <taxon>Neolewinella</taxon>
    </lineage>
</organism>
<keyword evidence="2" id="KW-0732">Signal</keyword>
<dbReference type="RefSeq" id="WP_168036449.1">
    <property type="nucleotide sequence ID" value="NZ_JAATJH010000002.1"/>
</dbReference>
<feature type="signal peptide" evidence="2">
    <location>
        <begin position="1"/>
        <end position="21"/>
    </location>
</feature>
<evidence type="ECO:0000313" key="4">
    <source>
        <dbReference type="Proteomes" id="UP000770785"/>
    </source>
</evidence>
<keyword evidence="4" id="KW-1185">Reference proteome</keyword>
<dbReference type="PROSITE" id="PS51257">
    <property type="entry name" value="PROKAR_LIPOPROTEIN"/>
    <property type="match status" value="1"/>
</dbReference>
<dbReference type="Proteomes" id="UP000770785">
    <property type="component" value="Unassembled WGS sequence"/>
</dbReference>
<accession>A0ABX0X8S4</accession>
<dbReference type="EMBL" id="JAATJH010000002">
    <property type="protein sequence ID" value="NJC25658.1"/>
    <property type="molecule type" value="Genomic_DNA"/>
</dbReference>
<evidence type="ECO:0000256" key="2">
    <source>
        <dbReference type="SAM" id="SignalP"/>
    </source>
</evidence>
<feature type="chain" id="PRO_5046954218" evidence="2">
    <location>
        <begin position="22"/>
        <end position="1014"/>
    </location>
</feature>
<evidence type="ECO:0000256" key="1">
    <source>
        <dbReference type="SAM" id="Phobius"/>
    </source>
</evidence>
<sequence length="1014" mass="110546">MHTPLSRRLMLIRLAQLTAAAAIPLSAFTSCSGCDGSEQADGTPEPYATWERLRAVARSSSDHLPARLAAVAKTGDWRAAYRIVRDDFVTLPGRDADEPFRLSHKAVRAGAYACERSGMGTPVEQYQVLSKHLTAMGLVTEVVVIDHEPTATSFREQLTRNTPPAYDATLSKALEKRVSRVITAPAAVATPDTGRDELRERVFAALPAPEPKTEQESKPATQSVPLLLVTEADGKTYALPLVGPDDQPREVRDADRKSFRGSMDLAAPKSLSVNIQLKAKYRGDNRQVTLLAQEFSADRVAGRHVNVLFDHGYPLESLGAVPIGSLTTFTPVFQVARLPDDPLYGEQETVVGEPFTLFGDEVERTAEGLMIGDIPIAAAVPRPELARRVTEVRIRAHALNYPEVRVDLWATDAAGQPVEGLGPADFSLVENGHPMLPMLRKNRIDARVVIMYDRTTSMPRKFLEKSFYEAFRAKLEKTILAVQPEAKIEFILGNDRYYKNLTDLVDKQPSLIICVSDGKIIGKAEDEHRGVLPELPPVIFIHVLEEEHEDLTILAEFIEVVPLKITEEAAISAEIAEKLDSYKLPSYQFSYYGEPAKDAPTPVAMTVNNHAGSGSYSIQSGSKAPVLEGVYVDVRAGGKTQRFTLGGHDLRIRPLAQPSDADDAFNALLGSTSIYVEGAGPTGSVMVDDLLSARLTTRDAITLEKPRENFTAFKDHLKQFVIKDTRALSLIQGLPDTVDADTLTFPEGLRICVRQHKLRLATGVMESRVSLLPTARWRTVADTPAVAFRQTFDRTWELVRAEEALFEISTSSLLRGQPLVPFASIRKEDGTFAEGWDYQRNKSVYHALNSYGQARGTAHHIVGLNLPRPVWYSVHRETGAVIGILPDLTGGGRSNKQKLLELSKVEVTLNVFIHSAATAGLIPAGAFFALVAKMYMIATAHLLTLEATTDSRCEIHKAIYGGSLDLVVGAITGLFVPRTLTALHGLAGAAGAPVNTSNLLPKCAGFGKGDPAGT</sequence>
<keyword evidence="1" id="KW-0812">Transmembrane</keyword>
<protein>
    <submittedName>
        <fullName evidence="3">Uncharacterized protein</fullName>
    </submittedName>
</protein>
<name>A0ABX0X8S4_9BACT</name>
<keyword evidence="1" id="KW-0472">Membrane</keyword>
<feature type="transmembrane region" description="Helical" evidence="1">
    <location>
        <begin position="911"/>
        <end position="932"/>
    </location>
</feature>
<evidence type="ECO:0000313" key="3">
    <source>
        <dbReference type="EMBL" id="NJC25658.1"/>
    </source>
</evidence>
<proteinExistence type="predicted"/>
<keyword evidence="1" id="KW-1133">Transmembrane helix</keyword>
<comment type="caution">
    <text evidence="3">The sequence shown here is derived from an EMBL/GenBank/DDBJ whole genome shotgun (WGS) entry which is preliminary data.</text>
</comment>